<feature type="transmembrane region" description="Helical" evidence="7">
    <location>
        <begin position="53"/>
        <end position="72"/>
    </location>
</feature>
<feature type="transmembrane region" description="Helical" evidence="7">
    <location>
        <begin position="573"/>
        <end position="591"/>
    </location>
</feature>
<feature type="region of interest" description="Disordered" evidence="6">
    <location>
        <begin position="633"/>
        <end position="652"/>
    </location>
</feature>
<dbReference type="PANTHER" id="PTHR31566:SF0">
    <property type="entry name" value="CYTOCHROME C BIOGENESIS PROTEIN CCS1, CHLOROPLASTIC"/>
    <property type="match status" value="1"/>
</dbReference>
<dbReference type="PANTHER" id="PTHR31566">
    <property type="entry name" value="CYTOCHROME C BIOGENESIS PROTEIN CCS1, CHLOROPLASTIC"/>
    <property type="match status" value="1"/>
</dbReference>
<evidence type="ECO:0000313" key="9">
    <source>
        <dbReference type="EMBL" id="SEP00185.1"/>
    </source>
</evidence>
<evidence type="ECO:0000256" key="5">
    <source>
        <dbReference type="ARBA" id="ARBA00023136"/>
    </source>
</evidence>
<evidence type="ECO:0000256" key="3">
    <source>
        <dbReference type="ARBA" id="ARBA00022748"/>
    </source>
</evidence>
<keyword evidence="4 7" id="KW-1133">Transmembrane helix</keyword>
<dbReference type="Proteomes" id="UP000199657">
    <property type="component" value="Unassembled WGS sequence"/>
</dbReference>
<organism evidence="9 10">
    <name type="scientific">Aquisalimonas asiatica</name>
    <dbReference type="NCBI Taxonomy" id="406100"/>
    <lineage>
        <taxon>Bacteria</taxon>
        <taxon>Pseudomonadati</taxon>
        <taxon>Pseudomonadota</taxon>
        <taxon>Gammaproteobacteria</taxon>
        <taxon>Chromatiales</taxon>
        <taxon>Ectothiorhodospiraceae</taxon>
        <taxon>Aquisalimonas</taxon>
    </lineage>
</organism>
<feature type="transmembrane region" description="Helical" evidence="7">
    <location>
        <begin position="148"/>
        <end position="166"/>
    </location>
</feature>
<dbReference type="STRING" id="406100.SAMN04488052_10641"/>
<evidence type="ECO:0000256" key="1">
    <source>
        <dbReference type="ARBA" id="ARBA00004141"/>
    </source>
</evidence>
<proteinExistence type="predicted"/>
<gene>
    <name evidence="9" type="ORF">SAMN04488052_10641</name>
</gene>
<keyword evidence="3" id="KW-0201">Cytochrome c-type biogenesis</keyword>
<evidence type="ECO:0000313" key="10">
    <source>
        <dbReference type="Proteomes" id="UP000199657"/>
    </source>
</evidence>
<evidence type="ECO:0000259" key="8">
    <source>
        <dbReference type="Pfam" id="PF05140"/>
    </source>
</evidence>
<keyword evidence="10" id="KW-1185">Reference proteome</keyword>
<keyword evidence="2 7" id="KW-0812">Transmembrane</keyword>
<name>A0A1H8UAH7_9GAMM</name>
<feature type="domain" description="ResB-like" evidence="8">
    <location>
        <begin position="1"/>
        <end position="627"/>
    </location>
</feature>
<dbReference type="InterPro" id="IPR007816">
    <property type="entry name" value="ResB-like_domain"/>
</dbReference>
<dbReference type="Pfam" id="PF05140">
    <property type="entry name" value="ResB"/>
    <property type="match status" value="1"/>
</dbReference>
<dbReference type="GO" id="GO:0016020">
    <property type="term" value="C:membrane"/>
    <property type="evidence" value="ECO:0007669"/>
    <property type="project" value="UniProtKB-SubCell"/>
</dbReference>
<protein>
    <submittedName>
        <fullName evidence="9">Cytochrome c biogenesis protein</fullName>
    </submittedName>
</protein>
<evidence type="ECO:0000256" key="6">
    <source>
        <dbReference type="SAM" id="MobiDB-lite"/>
    </source>
</evidence>
<evidence type="ECO:0000256" key="7">
    <source>
        <dbReference type="SAM" id="Phobius"/>
    </source>
</evidence>
<keyword evidence="5 7" id="KW-0472">Membrane</keyword>
<accession>A0A1H8UAH7</accession>
<dbReference type="InterPro" id="IPR023494">
    <property type="entry name" value="Cyt_c_bgen_Ccs1/CcsB/ResB"/>
</dbReference>
<sequence length="652" mass="73713">MNLAITLLVAVAIASVIGTVLHQNEPYQDYLIKFGPFWFEVYERLSLYDVYSAPWFLFMLAFLVVSTSVCLTRHTPVMWKEMTRFRDHQQERSLRAFSHKREWFVAMSPEDAAAAADATLRRNGYRTRHKNKPDARLVSAMRGTSNRLGYIFTHLAIVIICIGGLIDGNLLMQWKYWTGDLLVETRNIPVSQIDDSSKLPPRQTAFRGNVTIPEQGRASVVFLQLGEGYVVQELPFRIEVEDFRIEHYDTGEPRSYESDLVLHDPELDEPIRQTIRVNEPLVHNGHAIYQASFGDGGSRLGLRAWPLDGGDPEELETRVNEELEIDGERGARRVEITDFEVFNIHPEPEATDRRQVRNVGPSFTFRLRRPTGEALEYENYMLPIEMDGGRYFLSGVRRSPAEDFRYLYIPADPNGGLDRFMGLLQQLRQPEGVAAAADRALDAIGVEDDQVRGRIAAEVHDMIDTLLESGFDAVMAEQQARAEERGGETPERLMDFYRMIIERTLWEGYAQVLADEGIDPGEPADEDLVFYRDALSAMTALADYDAPVFLELTDYDHRQATGLQIARAPGQNIVYFGSLLLTIGLFLLFYVSHRRAWCLIRPEGDGTRVLLAGSSQRDPLGFAKAFDSLGAELDHRLGGDGQPPADTNGERS</sequence>
<evidence type="ECO:0000256" key="2">
    <source>
        <dbReference type="ARBA" id="ARBA00022692"/>
    </source>
</evidence>
<dbReference type="EMBL" id="FOEG01000006">
    <property type="protein sequence ID" value="SEP00185.1"/>
    <property type="molecule type" value="Genomic_DNA"/>
</dbReference>
<evidence type="ECO:0000256" key="4">
    <source>
        <dbReference type="ARBA" id="ARBA00022989"/>
    </source>
</evidence>
<dbReference type="AlphaFoldDB" id="A0A1H8UAH7"/>
<dbReference type="GO" id="GO:0017004">
    <property type="term" value="P:cytochrome complex assembly"/>
    <property type="evidence" value="ECO:0007669"/>
    <property type="project" value="UniProtKB-KW"/>
</dbReference>
<comment type="subcellular location">
    <subcellularLocation>
        <location evidence="1">Membrane</location>
        <topology evidence="1">Multi-pass membrane protein</topology>
    </subcellularLocation>
</comment>
<reference evidence="9 10" key="1">
    <citation type="submission" date="2016-10" db="EMBL/GenBank/DDBJ databases">
        <authorList>
            <person name="de Groot N.N."/>
        </authorList>
    </citation>
    <scope>NUCLEOTIDE SEQUENCE [LARGE SCALE GENOMIC DNA]</scope>
    <source>
        <strain evidence="9 10">CGMCC 1.6291</strain>
    </source>
</reference>